<keyword evidence="2" id="KW-1133">Transmembrane helix</keyword>
<feature type="region of interest" description="Disordered" evidence="1">
    <location>
        <begin position="80"/>
        <end position="164"/>
    </location>
</feature>
<gene>
    <name evidence="3" type="ORF">Aco03nite_050460</name>
</gene>
<dbReference type="EMBL" id="BOMG01000061">
    <property type="protein sequence ID" value="GID56642.1"/>
    <property type="molecule type" value="Genomic_DNA"/>
</dbReference>
<feature type="compositionally biased region" description="Low complexity" evidence="1">
    <location>
        <begin position="141"/>
        <end position="151"/>
    </location>
</feature>
<comment type="caution">
    <text evidence="3">The sequence shown here is derived from an EMBL/GenBank/DDBJ whole genome shotgun (WGS) entry which is preliminary data.</text>
</comment>
<evidence type="ECO:0000256" key="2">
    <source>
        <dbReference type="SAM" id="Phobius"/>
    </source>
</evidence>
<feature type="compositionally biased region" description="Pro residues" evidence="1">
    <location>
        <begin position="85"/>
        <end position="102"/>
    </location>
</feature>
<sequence>MPMALAGQGGSEESTALVIRTAEVKIVFAGQGMGVLYGRPPQSWRSAGLILLAVLVLCGAGAVIISLRIDRDGGAVWATGVPAEPSGPAPPSPSPSPTPSATPEPSVSSPAPVRPTSRPVTRRPSSPSPRPTAPRSPSPAVPSAGPSAEPVQLGGTCSPEGSEGRTAFGVRVFCRAGFLGGQPRWRLL</sequence>
<dbReference type="Proteomes" id="UP000612282">
    <property type="component" value="Unassembled WGS sequence"/>
</dbReference>
<accession>A0ABQ3XDR5</accession>
<organism evidence="3 4">
    <name type="scientific">Actinoplanes couchii</name>
    <dbReference type="NCBI Taxonomy" id="403638"/>
    <lineage>
        <taxon>Bacteria</taxon>
        <taxon>Bacillati</taxon>
        <taxon>Actinomycetota</taxon>
        <taxon>Actinomycetes</taxon>
        <taxon>Micromonosporales</taxon>
        <taxon>Micromonosporaceae</taxon>
        <taxon>Actinoplanes</taxon>
    </lineage>
</organism>
<evidence type="ECO:0000313" key="4">
    <source>
        <dbReference type="Proteomes" id="UP000612282"/>
    </source>
</evidence>
<keyword evidence="2" id="KW-0812">Transmembrane</keyword>
<protein>
    <submittedName>
        <fullName evidence="3">Uncharacterized protein</fullName>
    </submittedName>
</protein>
<reference evidence="3 4" key="1">
    <citation type="submission" date="2021-01" db="EMBL/GenBank/DDBJ databases">
        <title>Whole genome shotgun sequence of Actinoplanes couchii NBRC 106145.</title>
        <authorList>
            <person name="Komaki H."/>
            <person name="Tamura T."/>
        </authorList>
    </citation>
    <scope>NUCLEOTIDE SEQUENCE [LARGE SCALE GENOMIC DNA]</scope>
    <source>
        <strain evidence="3 4">NBRC 106145</strain>
    </source>
</reference>
<feature type="compositionally biased region" description="Low complexity" evidence="1">
    <location>
        <begin position="103"/>
        <end position="125"/>
    </location>
</feature>
<keyword evidence="4" id="KW-1185">Reference proteome</keyword>
<name>A0ABQ3XDR5_9ACTN</name>
<evidence type="ECO:0000256" key="1">
    <source>
        <dbReference type="SAM" id="MobiDB-lite"/>
    </source>
</evidence>
<proteinExistence type="predicted"/>
<feature type="transmembrane region" description="Helical" evidence="2">
    <location>
        <begin position="47"/>
        <end position="67"/>
    </location>
</feature>
<feature type="compositionally biased region" description="Pro residues" evidence="1">
    <location>
        <begin position="126"/>
        <end position="140"/>
    </location>
</feature>
<evidence type="ECO:0000313" key="3">
    <source>
        <dbReference type="EMBL" id="GID56642.1"/>
    </source>
</evidence>
<keyword evidence="2" id="KW-0472">Membrane</keyword>